<dbReference type="PROSITE" id="PS51379">
    <property type="entry name" value="4FE4S_FER_2"/>
    <property type="match status" value="2"/>
</dbReference>
<evidence type="ECO:0000256" key="1">
    <source>
        <dbReference type="ARBA" id="ARBA00022448"/>
    </source>
</evidence>
<feature type="transmembrane region" description="Helical" evidence="7">
    <location>
        <begin position="104"/>
        <end position="122"/>
    </location>
</feature>
<dbReference type="PANTHER" id="PTHR30176">
    <property type="entry name" value="FERREDOXIN-TYPE PROTEIN NAPH"/>
    <property type="match status" value="1"/>
</dbReference>
<dbReference type="Gene3D" id="3.30.70.20">
    <property type="match status" value="1"/>
</dbReference>
<keyword evidence="6" id="KW-0411">Iron-sulfur</keyword>
<keyword evidence="7" id="KW-0812">Transmembrane</keyword>
<evidence type="ECO:0000256" key="7">
    <source>
        <dbReference type="SAM" id="Phobius"/>
    </source>
</evidence>
<dbReference type="Pfam" id="PF13187">
    <property type="entry name" value="Fer4_9"/>
    <property type="match status" value="1"/>
</dbReference>
<keyword evidence="4" id="KW-0249">Electron transport</keyword>
<keyword evidence="7" id="KW-0472">Membrane</keyword>
<dbReference type="EMBL" id="FRAJ01000008">
    <property type="protein sequence ID" value="SHK07569.1"/>
    <property type="molecule type" value="Genomic_DNA"/>
</dbReference>
<evidence type="ECO:0000256" key="4">
    <source>
        <dbReference type="ARBA" id="ARBA00022982"/>
    </source>
</evidence>
<feature type="transmembrane region" description="Helical" evidence="7">
    <location>
        <begin position="27"/>
        <end position="46"/>
    </location>
</feature>
<evidence type="ECO:0000256" key="2">
    <source>
        <dbReference type="ARBA" id="ARBA00022485"/>
    </source>
</evidence>
<accession>A0A1M6PI06</accession>
<keyword evidence="2" id="KW-0004">4Fe-4S</keyword>
<feature type="domain" description="4Fe-4S ferredoxin-type" evidence="8">
    <location>
        <begin position="146"/>
        <end position="175"/>
    </location>
</feature>
<dbReference type="GO" id="GO:0051539">
    <property type="term" value="F:4 iron, 4 sulfur cluster binding"/>
    <property type="evidence" value="ECO:0007669"/>
    <property type="project" value="UniProtKB-KW"/>
</dbReference>
<keyword evidence="5" id="KW-0408">Iron</keyword>
<gene>
    <name evidence="9" type="ORF">SAMN02745883_01214</name>
</gene>
<dbReference type="InterPro" id="IPR017896">
    <property type="entry name" value="4Fe4S_Fe-S-bd"/>
</dbReference>
<name>A0A1M6PI06_9FIRM</name>
<evidence type="ECO:0000313" key="10">
    <source>
        <dbReference type="Proteomes" id="UP000184082"/>
    </source>
</evidence>
<evidence type="ECO:0000259" key="8">
    <source>
        <dbReference type="PROSITE" id="PS51379"/>
    </source>
</evidence>
<evidence type="ECO:0000256" key="3">
    <source>
        <dbReference type="ARBA" id="ARBA00022723"/>
    </source>
</evidence>
<dbReference type="SUPFAM" id="SSF54862">
    <property type="entry name" value="4Fe-4S ferredoxins"/>
    <property type="match status" value="1"/>
</dbReference>
<dbReference type="GO" id="GO:0005886">
    <property type="term" value="C:plasma membrane"/>
    <property type="evidence" value="ECO:0007669"/>
    <property type="project" value="TreeGrafter"/>
</dbReference>
<sequence>MKRIKFFQLIFLGIFIMLVKLGRPQLWFMIFLISIILTPLFGRFYCGWICPIKSLMDIVDWIYKKFKIKRREVPNWIKKPIFRYIVLIIFLGFMAKIFITGRKIPVLIIFTILGVAVTLFFVPSMWHRYFCPYGTLLSFAGLFSKRGLAVENENCIKCGICKSVCPAEAVKMENRKQYPEILNSLCLSCFKCADSCPKSTIKYTSVLKKFKK</sequence>
<dbReference type="STRING" id="1121266.SAMN02745883_01214"/>
<feature type="domain" description="4Fe-4S ferredoxin-type" evidence="8">
    <location>
        <begin position="177"/>
        <end position="206"/>
    </location>
</feature>
<dbReference type="RefSeq" id="WP_072966602.1">
    <property type="nucleotide sequence ID" value="NZ_FRAJ01000008.1"/>
</dbReference>
<keyword evidence="7" id="KW-1133">Transmembrane helix</keyword>
<feature type="transmembrane region" description="Helical" evidence="7">
    <location>
        <begin position="5"/>
        <end position="21"/>
    </location>
</feature>
<dbReference type="PROSITE" id="PS00198">
    <property type="entry name" value="4FE4S_FER_1"/>
    <property type="match status" value="1"/>
</dbReference>
<reference evidence="9 10" key="1">
    <citation type="submission" date="2016-11" db="EMBL/GenBank/DDBJ databases">
        <authorList>
            <person name="Jaros S."/>
            <person name="Januszkiewicz K."/>
            <person name="Wedrychowicz H."/>
        </authorList>
    </citation>
    <scope>NUCLEOTIDE SEQUENCE [LARGE SCALE GENOMIC DNA]</scope>
    <source>
        <strain evidence="9 10">DSM 14501</strain>
    </source>
</reference>
<dbReference type="InterPro" id="IPR017900">
    <property type="entry name" value="4Fe4S_Fe_S_CS"/>
</dbReference>
<dbReference type="InterPro" id="IPR051684">
    <property type="entry name" value="Electron_Trans/Redox"/>
</dbReference>
<keyword evidence="1" id="KW-0813">Transport</keyword>
<dbReference type="PANTHER" id="PTHR30176:SF3">
    <property type="entry name" value="FERREDOXIN-TYPE PROTEIN NAPH"/>
    <property type="match status" value="1"/>
</dbReference>
<dbReference type="GO" id="GO:0046872">
    <property type="term" value="F:metal ion binding"/>
    <property type="evidence" value="ECO:0007669"/>
    <property type="project" value="UniProtKB-KW"/>
</dbReference>
<proteinExistence type="predicted"/>
<keyword evidence="10" id="KW-1185">Reference proteome</keyword>
<evidence type="ECO:0000256" key="5">
    <source>
        <dbReference type="ARBA" id="ARBA00023004"/>
    </source>
</evidence>
<evidence type="ECO:0000256" key="6">
    <source>
        <dbReference type="ARBA" id="ARBA00023014"/>
    </source>
</evidence>
<organism evidence="9 10">
    <name type="scientific">Caminicella sporogenes DSM 14501</name>
    <dbReference type="NCBI Taxonomy" id="1121266"/>
    <lineage>
        <taxon>Bacteria</taxon>
        <taxon>Bacillati</taxon>
        <taxon>Bacillota</taxon>
        <taxon>Clostridia</taxon>
        <taxon>Peptostreptococcales</taxon>
        <taxon>Caminicellaceae</taxon>
        <taxon>Caminicella</taxon>
    </lineage>
</organism>
<keyword evidence="3" id="KW-0479">Metal-binding</keyword>
<dbReference type="Proteomes" id="UP000184082">
    <property type="component" value="Unassembled WGS sequence"/>
</dbReference>
<protein>
    <submittedName>
        <fullName evidence="9">4Fe-4S binding domain-containing protein</fullName>
    </submittedName>
</protein>
<dbReference type="AlphaFoldDB" id="A0A1M6PI06"/>
<evidence type="ECO:0000313" key="9">
    <source>
        <dbReference type="EMBL" id="SHK07569.1"/>
    </source>
</evidence>
<feature type="transmembrane region" description="Helical" evidence="7">
    <location>
        <begin position="81"/>
        <end position="98"/>
    </location>
</feature>
<dbReference type="Pfam" id="PF12801">
    <property type="entry name" value="Fer4_5"/>
    <property type="match status" value="2"/>
</dbReference>